<dbReference type="EMBL" id="LT607756">
    <property type="protein sequence ID" value="SCG86843.1"/>
    <property type="molecule type" value="Genomic_DNA"/>
</dbReference>
<accession>A0A1D3L5E3</accession>
<keyword evidence="4 11" id="KW-0378">Hydrolase</keyword>
<evidence type="ECO:0000256" key="4">
    <source>
        <dbReference type="ARBA" id="ARBA00022801"/>
    </source>
</evidence>
<dbReference type="PATRIC" id="fig|129848.4.peg.2356"/>
<comment type="similarity">
    <text evidence="1">Belongs to the type-1 OGG1 family.</text>
</comment>
<dbReference type="Gene3D" id="1.10.340.30">
    <property type="entry name" value="Hypothetical protein, domain 2"/>
    <property type="match status" value="1"/>
</dbReference>
<dbReference type="Gene3D" id="1.10.1670.10">
    <property type="entry name" value="Helix-hairpin-Helix base-excision DNA repair enzymes (C-terminal)"/>
    <property type="match status" value="1"/>
</dbReference>
<dbReference type="Pfam" id="PF00730">
    <property type="entry name" value="HhH-GPD"/>
    <property type="match status" value="1"/>
</dbReference>
<dbReference type="AlphaFoldDB" id="A0A1D3L5E3"/>
<dbReference type="Proteomes" id="UP000094707">
    <property type="component" value="Chromosome I"/>
</dbReference>
<dbReference type="SMART" id="SM00478">
    <property type="entry name" value="ENDO3c"/>
    <property type="match status" value="1"/>
</dbReference>
<comment type="catalytic activity">
    <reaction evidence="9">
        <text>2'-deoxyribonucleotide-(2'-deoxyribose 5'-phosphate)-2'-deoxyribonucleotide-DNA = a 3'-end 2'-deoxyribonucleotide-(2,3-dehydro-2,3-deoxyribose 5'-phosphate)-DNA + a 5'-end 5'-phospho-2'-deoxyribonucleoside-DNA + H(+)</text>
        <dbReference type="Rhea" id="RHEA:66592"/>
        <dbReference type="Rhea" id="RHEA-COMP:13180"/>
        <dbReference type="Rhea" id="RHEA-COMP:16897"/>
        <dbReference type="Rhea" id="RHEA-COMP:17067"/>
        <dbReference type="ChEBI" id="CHEBI:15378"/>
        <dbReference type="ChEBI" id="CHEBI:136412"/>
        <dbReference type="ChEBI" id="CHEBI:157695"/>
        <dbReference type="ChEBI" id="CHEBI:167181"/>
        <dbReference type="EC" id="4.2.99.18"/>
    </reaction>
</comment>
<dbReference type="SUPFAM" id="SSF48150">
    <property type="entry name" value="DNA-glycosylase"/>
    <property type="match status" value="1"/>
</dbReference>
<dbReference type="InterPro" id="IPR003265">
    <property type="entry name" value="HhH-GPD_domain"/>
</dbReference>
<evidence type="ECO:0000256" key="8">
    <source>
        <dbReference type="ARBA" id="ARBA00023295"/>
    </source>
</evidence>
<evidence type="ECO:0000256" key="1">
    <source>
        <dbReference type="ARBA" id="ARBA00010679"/>
    </source>
</evidence>
<dbReference type="PANTHER" id="PTHR10242:SF2">
    <property type="entry name" value="N-GLYCOSYLASE_DNA LYASE"/>
    <property type="match status" value="1"/>
</dbReference>
<dbReference type="STRING" id="118062.MCBB_2305"/>
<gene>
    <name evidence="11" type="ORF">MCBB_2305</name>
</gene>
<keyword evidence="3" id="KW-0227">DNA damage</keyword>
<keyword evidence="6 11" id="KW-0456">Lyase</keyword>
<dbReference type="InterPro" id="IPR012904">
    <property type="entry name" value="OGG_N"/>
</dbReference>
<dbReference type="Pfam" id="PF07934">
    <property type="entry name" value="OGG_N"/>
    <property type="match status" value="1"/>
</dbReference>
<dbReference type="GO" id="GO:0006289">
    <property type="term" value="P:nucleotide-excision repair"/>
    <property type="evidence" value="ECO:0007669"/>
    <property type="project" value="InterPro"/>
</dbReference>
<organism evidence="11 12">
    <name type="scientific">Methanobacterium congolense</name>
    <dbReference type="NCBI Taxonomy" id="118062"/>
    <lineage>
        <taxon>Archaea</taxon>
        <taxon>Methanobacteriati</taxon>
        <taxon>Methanobacteriota</taxon>
        <taxon>Methanomada group</taxon>
        <taxon>Methanobacteria</taxon>
        <taxon>Methanobacteriales</taxon>
        <taxon>Methanobacteriaceae</taxon>
        <taxon>Methanobacterium</taxon>
    </lineage>
</organism>
<evidence type="ECO:0000256" key="3">
    <source>
        <dbReference type="ARBA" id="ARBA00022763"/>
    </source>
</evidence>
<dbReference type="InterPro" id="IPR023170">
    <property type="entry name" value="HhH_base_excis_C"/>
</dbReference>
<evidence type="ECO:0000256" key="7">
    <source>
        <dbReference type="ARBA" id="ARBA00023268"/>
    </source>
</evidence>
<dbReference type="GO" id="GO:0003684">
    <property type="term" value="F:damaged DNA binding"/>
    <property type="evidence" value="ECO:0007669"/>
    <property type="project" value="InterPro"/>
</dbReference>
<dbReference type="InterPro" id="IPR011257">
    <property type="entry name" value="DNA_glycosylase"/>
</dbReference>
<evidence type="ECO:0000256" key="5">
    <source>
        <dbReference type="ARBA" id="ARBA00023204"/>
    </source>
</evidence>
<dbReference type="EC" id="4.2.99.18" evidence="2"/>
<feature type="domain" description="HhH-GPD" evidence="10">
    <location>
        <begin position="91"/>
        <end position="272"/>
    </location>
</feature>
<evidence type="ECO:0000256" key="6">
    <source>
        <dbReference type="ARBA" id="ARBA00023239"/>
    </source>
</evidence>
<protein>
    <recommendedName>
        <fullName evidence="2">DNA-(apurinic or apyrimidinic site) lyase</fullName>
        <ecNumber evidence="2">4.2.99.18</ecNumber>
    </recommendedName>
</protein>
<evidence type="ECO:0000256" key="9">
    <source>
        <dbReference type="ARBA" id="ARBA00044632"/>
    </source>
</evidence>
<evidence type="ECO:0000256" key="2">
    <source>
        <dbReference type="ARBA" id="ARBA00012720"/>
    </source>
</evidence>
<evidence type="ECO:0000259" key="10">
    <source>
        <dbReference type="SMART" id="SM00478"/>
    </source>
</evidence>
<evidence type="ECO:0000313" key="11">
    <source>
        <dbReference type="EMBL" id="SCG86843.1"/>
    </source>
</evidence>
<keyword evidence="5" id="KW-0234">DNA repair</keyword>
<dbReference type="GO" id="GO:0140078">
    <property type="term" value="F:class I DNA-(apurinic or apyrimidinic site) endonuclease activity"/>
    <property type="evidence" value="ECO:0007669"/>
    <property type="project" value="UniProtKB-EC"/>
</dbReference>
<evidence type="ECO:0000313" key="12">
    <source>
        <dbReference type="Proteomes" id="UP000094707"/>
    </source>
</evidence>
<keyword evidence="7" id="KW-0511">Multifunctional enzyme</keyword>
<dbReference type="GO" id="GO:0008534">
    <property type="term" value="F:oxidized purine nucleobase lesion DNA N-glycosylase activity"/>
    <property type="evidence" value="ECO:0007669"/>
    <property type="project" value="InterPro"/>
</dbReference>
<sequence length="283" mass="32374">MIHGEPCFIGIHQEPGDLDGPLTIRVESKNEIKDDEIRLKVSEIFDLKDDLMEVYNFLESKSELQPTIEFCRGLRLFKAQDPFECIISSICSANNSIKRWNKSIRQIKEKWGEEFMSSEGVFHSFPSPEILMQVPEHDMEEMELCGGAGEASNYTSNLKSCGVGYRCSYMKETARMAHEEVDILKLGDMDYEDAFKEVSKFPGVGPKVADCILLYGYGMGQAFPVDVWIGRIISALYFQGEEIKPPKARIFGMKEFEEYAGYVQLYLFHYARKSGLMESLRKK</sequence>
<keyword evidence="12" id="KW-1185">Reference proteome</keyword>
<dbReference type="PANTHER" id="PTHR10242">
    <property type="entry name" value="8-OXOGUANINE DNA GLYCOSYLASE"/>
    <property type="match status" value="1"/>
</dbReference>
<dbReference type="InterPro" id="IPR052054">
    <property type="entry name" value="Oxidative_DNA_repair_enzyme"/>
</dbReference>
<dbReference type="CDD" id="cd00056">
    <property type="entry name" value="ENDO3c"/>
    <property type="match status" value="1"/>
</dbReference>
<proteinExistence type="inferred from homology"/>
<reference evidence="11 12" key="1">
    <citation type="submission" date="2016-08" db="EMBL/GenBank/DDBJ databases">
        <authorList>
            <person name="Seilhamer J.J."/>
        </authorList>
    </citation>
    <scope>NUCLEOTIDE SEQUENCE [LARGE SCALE GENOMIC DNA]</scope>
    <source>
        <strain evidence="11">Buetzberg</strain>
    </source>
</reference>
<keyword evidence="8 11" id="KW-0326">Glycosidase</keyword>
<dbReference type="GO" id="GO:0006284">
    <property type="term" value="P:base-excision repair"/>
    <property type="evidence" value="ECO:0007669"/>
    <property type="project" value="InterPro"/>
</dbReference>
<dbReference type="KEGG" id="mcub:MCBB_2305"/>
<name>A0A1D3L5E3_9EURY</name>